<evidence type="ECO:0000313" key="12">
    <source>
        <dbReference type="Proteomes" id="UP000193100"/>
    </source>
</evidence>
<organism evidence="11 12">
    <name type="scientific">Marinobacter salarius</name>
    <dbReference type="NCBI Taxonomy" id="1420917"/>
    <lineage>
        <taxon>Bacteria</taxon>
        <taxon>Pseudomonadati</taxon>
        <taxon>Pseudomonadota</taxon>
        <taxon>Gammaproteobacteria</taxon>
        <taxon>Pseudomonadales</taxon>
        <taxon>Marinobacteraceae</taxon>
        <taxon>Marinobacter</taxon>
    </lineage>
</organism>
<gene>
    <name evidence="11" type="primary">nreB</name>
    <name evidence="11" type="ORF">MARSALSMR5_01157</name>
</gene>
<dbReference type="STRING" id="1420917.AU15_12470"/>
<dbReference type="GO" id="GO:0046983">
    <property type="term" value="F:protein dimerization activity"/>
    <property type="evidence" value="ECO:0007669"/>
    <property type="project" value="InterPro"/>
</dbReference>
<keyword evidence="5 11" id="KW-0418">Kinase</keyword>
<dbReference type="Proteomes" id="UP000193100">
    <property type="component" value="Chromosome"/>
</dbReference>
<dbReference type="InterPro" id="IPR003594">
    <property type="entry name" value="HATPase_dom"/>
</dbReference>
<evidence type="ECO:0000256" key="7">
    <source>
        <dbReference type="ARBA" id="ARBA00023012"/>
    </source>
</evidence>
<dbReference type="Pfam" id="PF17200">
    <property type="entry name" value="sCache_2"/>
    <property type="match status" value="1"/>
</dbReference>
<keyword evidence="7" id="KW-0902">Two-component regulatory system</keyword>
<evidence type="ECO:0000313" key="11">
    <source>
        <dbReference type="EMBL" id="ARM83251.1"/>
    </source>
</evidence>
<dbReference type="InterPro" id="IPR033480">
    <property type="entry name" value="sCache_2"/>
</dbReference>
<dbReference type="Pfam" id="PF02518">
    <property type="entry name" value="HATPase_c"/>
    <property type="match status" value="1"/>
</dbReference>
<dbReference type="EC" id="2.7.13.3" evidence="11"/>
<dbReference type="PROSITE" id="PS50109">
    <property type="entry name" value="HIS_KIN"/>
    <property type="match status" value="1"/>
</dbReference>
<dbReference type="InterPro" id="IPR005467">
    <property type="entry name" value="His_kinase_dom"/>
</dbReference>
<evidence type="ECO:0000256" key="4">
    <source>
        <dbReference type="ARBA" id="ARBA00022692"/>
    </source>
</evidence>
<dbReference type="InterPro" id="IPR017171">
    <property type="entry name" value="Sig_transdc_His_kinase_MctS"/>
</dbReference>
<evidence type="ECO:0000256" key="9">
    <source>
        <dbReference type="SAM" id="Phobius"/>
    </source>
</evidence>
<accession>A0A1W6K776</accession>
<dbReference type="Gene3D" id="1.20.5.1930">
    <property type="match status" value="1"/>
</dbReference>
<evidence type="ECO:0000256" key="8">
    <source>
        <dbReference type="ARBA" id="ARBA00023136"/>
    </source>
</evidence>
<evidence type="ECO:0000256" key="6">
    <source>
        <dbReference type="ARBA" id="ARBA00022989"/>
    </source>
</evidence>
<protein>
    <submittedName>
        <fullName evidence="11">Oxygen sensor histidine kinase NreB</fullName>
        <ecNumber evidence="11">2.7.13.3</ecNumber>
    </submittedName>
</protein>
<dbReference type="AlphaFoldDB" id="A0A1W6K776"/>
<keyword evidence="6 9" id="KW-1133">Transmembrane helix</keyword>
<keyword evidence="8 9" id="KW-0472">Membrane</keyword>
<dbReference type="InterPro" id="IPR050482">
    <property type="entry name" value="Sensor_HK_TwoCompSys"/>
</dbReference>
<dbReference type="PANTHER" id="PTHR24421">
    <property type="entry name" value="NITRATE/NITRITE SENSOR PROTEIN NARX-RELATED"/>
    <property type="match status" value="1"/>
</dbReference>
<comment type="subcellular location">
    <subcellularLocation>
        <location evidence="1">Cell membrane</location>
        <topology evidence="1">Multi-pass membrane protein</topology>
    </subcellularLocation>
</comment>
<reference evidence="11 12" key="1">
    <citation type="submission" date="2017-04" db="EMBL/GenBank/DDBJ databases">
        <title>Genome Sequence of Marinobacter salarius strain SMR5 Isolated from a culture of the Diatom Skeletonema marinoi.</title>
        <authorList>
            <person name="Topel M."/>
            <person name="Pinder M.I.M."/>
            <person name="Johansson O.N."/>
            <person name="Kourtchenko O."/>
            <person name="Godhe A."/>
            <person name="Clarke A.K."/>
        </authorList>
    </citation>
    <scope>NUCLEOTIDE SEQUENCE [LARGE SCALE GENOMIC DNA]</scope>
    <source>
        <strain evidence="11 12">SMR5</strain>
    </source>
</reference>
<dbReference type="InterPro" id="IPR011712">
    <property type="entry name" value="Sig_transdc_His_kin_sub3_dim/P"/>
</dbReference>
<evidence type="ECO:0000259" key="10">
    <source>
        <dbReference type="PROSITE" id="PS50109"/>
    </source>
</evidence>
<dbReference type="SMART" id="SM01049">
    <property type="entry name" value="Cache_2"/>
    <property type="match status" value="1"/>
</dbReference>
<feature type="transmembrane region" description="Helical" evidence="9">
    <location>
        <begin position="216"/>
        <end position="239"/>
    </location>
</feature>
<dbReference type="SUPFAM" id="SSF55874">
    <property type="entry name" value="ATPase domain of HSP90 chaperone/DNA topoisomerase II/histidine kinase"/>
    <property type="match status" value="1"/>
</dbReference>
<proteinExistence type="predicted"/>
<keyword evidence="3 11" id="KW-0808">Transferase</keyword>
<dbReference type="PIRSF" id="PIRSF037314">
    <property type="entry name" value="STHK_MctS"/>
    <property type="match status" value="1"/>
</dbReference>
<evidence type="ECO:0000256" key="3">
    <source>
        <dbReference type="ARBA" id="ARBA00022679"/>
    </source>
</evidence>
<evidence type="ECO:0000256" key="5">
    <source>
        <dbReference type="ARBA" id="ARBA00022777"/>
    </source>
</evidence>
<dbReference type="Gene3D" id="3.30.450.20">
    <property type="entry name" value="PAS domain"/>
    <property type="match status" value="1"/>
</dbReference>
<dbReference type="EMBL" id="CP020931">
    <property type="protein sequence ID" value="ARM83251.1"/>
    <property type="molecule type" value="Genomic_DNA"/>
</dbReference>
<dbReference type="GO" id="GO:0000155">
    <property type="term" value="F:phosphorelay sensor kinase activity"/>
    <property type="evidence" value="ECO:0007669"/>
    <property type="project" value="InterPro"/>
</dbReference>
<keyword evidence="4 9" id="KW-0812">Transmembrane</keyword>
<dbReference type="GO" id="GO:0005886">
    <property type="term" value="C:plasma membrane"/>
    <property type="evidence" value="ECO:0007669"/>
    <property type="project" value="UniProtKB-SubCell"/>
</dbReference>
<dbReference type="SMART" id="SM00387">
    <property type="entry name" value="HATPase_c"/>
    <property type="match status" value="1"/>
</dbReference>
<dbReference type="Gene3D" id="3.30.565.10">
    <property type="entry name" value="Histidine kinase-like ATPase, C-terminal domain"/>
    <property type="match status" value="1"/>
</dbReference>
<evidence type="ECO:0000256" key="2">
    <source>
        <dbReference type="ARBA" id="ARBA00022475"/>
    </source>
</evidence>
<feature type="domain" description="Histidine kinase" evidence="10">
    <location>
        <begin position="266"/>
        <end position="462"/>
    </location>
</feature>
<dbReference type="PANTHER" id="PTHR24421:SF59">
    <property type="entry name" value="OXYGEN SENSOR HISTIDINE KINASE NREB"/>
    <property type="match status" value="1"/>
</dbReference>
<dbReference type="InterPro" id="IPR036890">
    <property type="entry name" value="HATPase_C_sf"/>
</dbReference>
<keyword evidence="2" id="KW-1003">Cell membrane</keyword>
<name>A0A1W6K776_9GAMM</name>
<sequence>MPRWRVLIKDNVTVMSLRTKLILLALVPLLVVTGIFSAVTLHQGDILMERELQIFEQNLRRSKETALKDYVSIMRTAIEFVRQNAANDDEARDKVMALMQEASFSDDGYFYAYTHDGLNLVHAAQPALVGRDMYDFQDSSGNYLIQNLIRIADNGGGYYQYLWQQPSTGREVDKVGYVEQIEDWQWMFGTGLYIDDIAAEMRAIEAGVDANVKQTLWAILLALMVSIGVVVSAGVLFNVHEHRLADQNLKELSHKTVQHQEEERRRVSRELHDGINQLLVSVKYRLETAMTHIPEGDSVAQESLVKGGEVLNRAIQEVRRISHDLRPSVLDDLGLLAALNQLLDDFRERSGIVMDIDIQPPQEDISEEVATTLYRIVQEALSNVEKHAQATRLALSLEEDAEGLFLCISDNGVGIAEKDAYARRGIGLRNMRERVEFLGGEFEVSPRPGNGTRIMASFKQYQA</sequence>
<dbReference type="CDD" id="cd16917">
    <property type="entry name" value="HATPase_UhpB-NarQ-NarX-like"/>
    <property type="match status" value="1"/>
</dbReference>
<evidence type="ECO:0000256" key="1">
    <source>
        <dbReference type="ARBA" id="ARBA00004651"/>
    </source>
</evidence>
<dbReference type="Pfam" id="PF07730">
    <property type="entry name" value="HisKA_3"/>
    <property type="match status" value="1"/>
</dbReference>